<comment type="caution">
    <text evidence="5">The sequence shown here is derived from an EMBL/GenBank/DDBJ whole genome shotgun (WGS) entry which is preliminary data.</text>
</comment>
<dbReference type="SMART" id="SM00297">
    <property type="entry name" value="BROMO"/>
    <property type="match status" value="1"/>
</dbReference>
<dbReference type="PANTHER" id="PTHR22881:SF27">
    <property type="entry name" value="BROMODOMAIN CONTAINING 7_9"/>
    <property type="match status" value="1"/>
</dbReference>
<sequence length="748" mass="82323">MTPFPLREQGAVSTTGRNSPHSSSTGRNSMLPADSKIRARPLKQLRMKPLRAALDSLILNLKKRDSYLFFHEPVNADEVPGYREVITHPMDLGTMEKRIHEGYYTNMDMFQHDFMLVTQNAQRFNPPSSIYHSAARRLEGWGLRAIARESQSVVNEDQLPAPTSPGSSMQEDTPQPRGRRKRTAHERAMGEGHSIEAEPHAAQLSRRMMRVGSARSTTWSLQGVETSDPAELLFRRTLAYAGVGQHQLTGKSACCARVHAKPKRRLGTPLSDLLDVPTASSSSNTTSGPTTVPASTSTKTSNGSTQVASATTAPVTDRHPDENDGSTFVFHDDGALDASEISDVREFLAQRMLLAPELESLQHLPMMLAAVPSSSSGNAPTELSLVFPPAQLGRPDALHAATRRNPEAPSVNMSHTFDGTQVPDMQRAMPYAIASTPGPPGLGSHGTRPIRPVWPARPPPAIQESGLRLNRRERELEQERDEHNWTFFRPHMRRILALEDVGLYASMPAWAACVADDQPLQPYASVTNERLMQALREHLRSMPYRAMSLPRTAQYVPRSSLHQLPPALQLSMQGAQETERLIETVYGSVDGLAYARSLAEFVTGAAEMESCCEKEEQEEEEKEEEKQDLFTAKNPASLPARKRQRQRWNVELLQHVQSHVVEPLTGGLLRILQDTAHSLEQCSERSGNLMDLLDDSDGSLAAALWDAQAGAAKEHENVPALDKVLETILNKPSGTGVMTSATSSTTAS</sequence>
<feature type="compositionally biased region" description="Basic and acidic residues" evidence="3">
    <location>
        <begin position="185"/>
        <end position="194"/>
    </location>
</feature>
<feature type="compositionally biased region" description="Polar residues" evidence="3">
    <location>
        <begin position="292"/>
        <end position="314"/>
    </location>
</feature>
<evidence type="ECO:0000256" key="3">
    <source>
        <dbReference type="SAM" id="MobiDB-lite"/>
    </source>
</evidence>
<dbReference type="OrthoDB" id="21449at2759"/>
<feature type="region of interest" description="Disordered" evidence="3">
    <location>
        <begin position="1"/>
        <end position="35"/>
    </location>
</feature>
<feature type="region of interest" description="Disordered" evidence="3">
    <location>
        <begin position="152"/>
        <end position="194"/>
    </location>
</feature>
<gene>
    <name evidence="5" type="ORF">MGL_1483</name>
</gene>
<dbReference type="KEGG" id="mgl:MGL_1483"/>
<protein>
    <recommendedName>
        <fullName evidence="4">Bromo domain-containing protein</fullName>
    </recommendedName>
</protein>
<dbReference type="Proteomes" id="UP000008837">
    <property type="component" value="Unassembled WGS sequence"/>
</dbReference>
<dbReference type="CDD" id="cd04369">
    <property type="entry name" value="Bromodomain"/>
    <property type="match status" value="1"/>
</dbReference>
<dbReference type="OMA" id="YLFFHEP"/>
<name>A8PXM7_MALGO</name>
<feature type="region of interest" description="Disordered" evidence="3">
    <location>
        <begin position="266"/>
        <end position="328"/>
    </location>
</feature>
<dbReference type="RefSeq" id="XP_001731300.1">
    <property type="nucleotide sequence ID" value="XM_001731248.1"/>
</dbReference>
<dbReference type="GO" id="GO:0006325">
    <property type="term" value="P:chromatin organization"/>
    <property type="evidence" value="ECO:0007669"/>
    <property type="project" value="UniProtKB-ARBA"/>
</dbReference>
<dbReference type="EMBL" id="AAYY01000004">
    <property type="protein sequence ID" value="EDP44086.1"/>
    <property type="molecule type" value="Genomic_DNA"/>
</dbReference>
<organism evidence="5 6">
    <name type="scientific">Malassezia globosa (strain ATCC MYA-4612 / CBS 7966)</name>
    <name type="common">Dandruff-associated fungus</name>
    <dbReference type="NCBI Taxonomy" id="425265"/>
    <lineage>
        <taxon>Eukaryota</taxon>
        <taxon>Fungi</taxon>
        <taxon>Dikarya</taxon>
        <taxon>Basidiomycota</taxon>
        <taxon>Ustilaginomycotina</taxon>
        <taxon>Malasseziomycetes</taxon>
        <taxon>Malasseziales</taxon>
        <taxon>Malasseziaceae</taxon>
        <taxon>Malassezia</taxon>
    </lineage>
</organism>
<reference evidence="5 6" key="1">
    <citation type="journal article" date="2007" name="Proc. Natl. Acad. Sci. U.S.A.">
        <title>Dandruff-associated Malassezia genomes reveal convergent and divergent virulence traits shared with plant and human fungal pathogens.</title>
        <authorList>
            <person name="Xu J."/>
            <person name="Saunders C.W."/>
            <person name="Hu P."/>
            <person name="Grant R.A."/>
            <person name="Boekhout T."/>
            <person name="Kuramae E.E."/>
            <person name="Kronstad J.W."/>
            <person name="Deangelis Y.M."/>
            <person name="Reeder N.L."/>
            <person name="Johnstone K.R."/>
            <person name="Leland M."/>
            <person name="Fieno A.M."/>
            <person name="Begley W.M."/>
            <person name="Sun Y."/>
            <person name="Lacey M.P."/>
            <person name="Chaudhary T."/>
            <person name="Keough T."/>
            <person name="Chu L."/>
            <person name="Sears R."/>
            <person name="Yuan B."/>
            <person name="Dawson T.L.Jr."/>
        </authorList>
    </citation>
    <scope>NUCLEOTIDE SEQUENCE [LARGE SCALE GENOMIC DNA]</scope>
    <source>
        <strain evidence="6">ATCC MYA-4612 / CBS 7966</strain>
    </source>
</reference>
<accession>A8PXM7</accession>
<keyword evidence="1 2" id="KW-0103">Bromodomain</keyword>
<dbReference type="InterPro" id="IPR051831">
    <property type="entry name" value="Bromodomain_contain_prot"/>
</dbReference>
<evidence type="ECO:0000259" key="4">
    <source>
        <dbReference type="PROSITE" id="PS50014"/>
    </source>
</evidence>
<feature type="domain" description="Bromo" evidence="4">
    <location>
        <begin position="62"/>
        <end position="132"/>
    </location>
</feature>
<dbReference type="PRINTS" id="PR00503">
    <property type="entry name" value="BROMODOMAIN"/>
</dbReference>
<feature type="compositionally biased region" description="Polar residues" evidence="3">
    <location>
        <begin position="11"/>
        <end position="28"/>
    </location>
</feature>
<dbReference type="GeneID" id="5855607"/>
<evidence type="ECO:0000256" key="2">
    <source>
        <dbReference type="PROSITE-ProRule" id="PRU00035"/>
    </source>
</evidence>
<dbReference type="SUPFAM" id="SSF47370">
    <property type="entry name" value="Bromodomain"/>
    <property type="match status" value="1"/>
</dbReference>
<dbReference type="VEuPathDB" id="FungiDB:MGL_1483"/>
<keyword evidence="6" id="KW-1185">Reference proteome</keyword>
<dbReference type="PROSITE" id="PS50014">
    <property type="entry name" value="BROMODOMAIN_2"/>
    <property type="match status" value="1"/>
</dbReference>
<evidence type="ECO:0000313" key="6">
    <source>
        <dbReference type="Proteomes" id="UP000008837"/>
    </source>
</evidence>
<dbReference type="InterPro" id="IPR001487">
    <property type="entry name" value="Bromodomain"/>
</dbReference>
<evidence type="ECO:0000256" key="1">
    <source>
        <dbReference type="ARBA" id="ARBA00023117"/>
    </source>
</evidence>
<dbReference type="PANTHER" id="PTHR22881">
    <property type="entry name" value="BROMODOMAIN CONTAINING PROTEIN"/>
    <property type="match status" value="1"/>
</dbReference>
<dbReference type="Gene3D" id="1.20.920.10">
    <property type="entry name" value="Bromodomain-like"/>
    <property type="match status" value="1"/>
</dbReference>
<dbReference type="AlphaFoldDB" id="A8PXM7"/>
<dbReference type="InterPro" id="IPR036427">
    <property type="entry name" value="Bromodomain-like_sf"/>
</dbReference>
<evidence type="ECO:0000313" key="5">
    <source>
        <dbReference type="EMBL" id="EDP44086.1"/>
    </source>
</evidence>
<feature type="compositionally biased region" description="Polar residues" evidence="3">
    <location>
        <begin position="164"/>
        <end position="173"/>
    </location>
</feature>
<proteinExistence type="predicted"/>
<feature type="compositionally biased region" description="Low complexity" evidence="3">
    <location>
        <begin position="278"/>
        <end position="291"/>
    </location>
</feature>
<dbReference type="STRING" id="425265.A8PXM7"/>
<feature type="region of interest" description="Disordered" evidence="3">
    <location>
        <begin position="614"/>
        <end position="642"/>
    </location>
</feature>
<dbReference type="InParanoid" id="A8PXM7"/>
<dbReference type="Pfam" id="PF00439">
    <property type="entry name" value="Bromodomain"/>
    <property type="match status" value="1"/>
</dbReference>